<dbReference type="InterPro" id="IPR022409">
    <property type="entry name" value="PKD/Chitinase_dom"/>
</dbReference>
<dbReference type="OrthoDB" id="8638at2157"/>
<feature type="region of interest" description="Disordered" evidence="2">
    <location>
        <begin position="284"/>
        <end position="360"/>
    </location>
</feature>
<dbReference type="Gene3D" id="2.10.10.20">
    <property type="entry name" value="Carbohydrate-binding module superfamily 5/12"/>
    <property type="match status" value="1"/>
</dbReference>
<accession>M0MLQ6</accession>
<dbReference type="CDD" id="cd12215">
    <property type="entry name" value="ChiC_BD"/>
    <property type="match status" value="1"/>
</dbReference>
<evidence type="ECO:0000256" key="2">
    <source>
        <dbReference type="SAM" id="MobiDB-lite"/>
    </source>
</evidence>
<dbReference type="eggNOG" id="arCOG07581">
    <property type="taxonomic scope" value="Archaea"/>
</dbReference>
<evidence type="ECO:0000313" key="4">
    <source>
        <dbReference type="EMBL" id="EMA46581.1"/>
    </source>
</evidence>
<dbReference type="CDD" id="cd00146">
    <property type="entry name" value="PKD"/>
    <property type="match status" value="1"/>
</dbReference>
<dbReference type="PROSITE" id="PS51318">
    <property type="entry name" value="TAT"/>
    <property type="match status" value="1"/>
</dbReference>
<dbReference type="GO" id="GO:0005576">
    <property type="term" value="C:extracellular region"/>
    <property type="evidence" value="ECO:0007669"/>
    <property type="project" value="InterPro"/>
</dbReference>
<feature type="compositionally biased region" description="Polar residues" evidence="2">
    <location>
        <begin position="329"/>
        <end position="351"/>
    </location>
</feature>
<dbReference type="InterPro" id="IPR003610">
    <property type="entry name" value="CBM5/12"/>
</dbReference>
<dbReference type="SUPFAM" id="SSF51055">
    <property type="entry name" value="Carbohydrate binding domain"/>
    <property type="match status" value="1"/>
</dbReference>
<dbReference type="InterPro" id="IPR006311">
    <property type="entry name" value="TAT_signal"/>
</dbReference>
<dbReference type="Gene3D" id="2.60.40.10">
    <property type="entry name" value="Immunoglobulins"/>
    <property type="match status" value="1"/>
</dbReference>
<sequence length="550" mass="59927">MKRTRRTVLGTASSLTTMALLFGGSASATTQEYPEWDPDTVYTGGDRVIHEGYVWEANWWTRGSEPGEGGEWGPWDEIEPVEDDPDPDPEPEPDPEPPELNATITASTTRIDVGDEIEFDASDSDGDIDDYAWDLGDGTDASGEAVTHSYDETGEYAVELTVTDTDGETDTDSTTVTVTEESESDVTADTTLEEFFSAYDTDFNPVETEGGVPGLLQAELHEDASEFGADLEAIESNAADGSMELGALGDRGLELVKRFDADGVARETTARLMPWLAGLAEETEPIPFNDGGGRDGGLTADAGPVSATNDPPTLVQDAWPSGEQFDDVYQQSERSDWSSGVSQSQHTNTENPIIDATTNKEHPLTGESLGEGFTANAPLEATAELHGEGWLFDMALVFENVTDVPLLVDGAVIWWVGPSKGGTGLDQFSYDNAQRKNFSVGHPQRDVIEVALPDAAKPGPFEGTDAPLSAYGVRMAQHNNPYLYRTLYPNQQFSMTYGNVTGPSQYDWPYDDLLEVMLETCHVEFREELDDIERNTELVDTLDMKNRYGN</sequence>
<dbReference type="SUPFAM" id="SSF49299">
    <property type="entry name" value="PKD domain"/>
    <property type="match status" value="1"/>
</dbReference>
<protein>
    <submittedName>
        <fullName evidence="4">PKD domain-containing protein</fullName>
    </submittedName>
</protein>
<comment type="caution">
    <text evidence="4">The sequence shown here is derived from an EMBL/GenBank/DDBJ whole genome shotgun (WGS) entry which is preliminary data.</text>
</comment>
<keyword evidence="1" id="KW-0378">Hydrolase</keyword>
<dbReference type="SMART" id="SM00089">
    <property type="entry name" value="PKD"/>
    <property type="match status" value="1"/>
</dbReference>
<evidence type="ECO:0000259" key="3">
    <source>
        <dbReference type="PROSITE" id="PS50093"/>
    </source>
</evidence>
<proteinExistence type="predicted"/>
<dbReference type="Proteomes" id="UP000011607">
    <property type="component" value="Unassembled WGS sequence"/>
</dbReference>
<dbReference type="STRING" id="1227454.C446_01011"/>
<dbReference type="GO" id="GO:0005975">
    <property type="term" value="P:carbohydrate metabolic process"/>
    <property type="evidence" value="ECO:0007669"/>
    <property type="project" value="InterPro"/>
</dbReference>
<dbReference type="GO" id="GO:0004553">
    <property type="term" value="F:hydrolase activity, hydrolyzing O-glycosyl compounds"/>
    <property type="evidence" value="ECO:0007669"/>
    <property type="project" value="InterPro"/>
</dbReference>
<dbReference type="InterPro" id="IPR035986">
    <property type="entry name" value="PKD_dom_sf"/>
</dbReference>
<dbReference type="SMART" id="SM00495">
    <property type="entry name" value="ChtBD3"/>
    <property type="match status" value="1"/>
</dbReference>
<dbReference type="PATRIC" id="fig|1227454.3.peg.198"/>
<dbReference type="GO" id="GO:0030246">
    <property type="term" value="F:carbohydrate binding"/>
    <property type="evidence" value="ECO:0007669"/>
    <property type="project" value="InterPro"/>
</dbReference>
<dbReference type="Pfam" id="PF02839">
    <property type="entry name" value="CBM_5_12"/>
    <property type="match status" value="1"/>
</dbReference>
<dbReference type="InterPro" id="IPR013783">
    <property type="entry name" value="Ig-like_fold"/>
</dbReference>
<feature type="compositionally biased region" description="Acidic residues" evidence="2">
    <location>
        <begin position="74"/>
        <end position="97"/>
    </location>
</feature>
<gene>
    <name evidence="4" type="ORF">C446_01011</name>
</gene>
<organism evidence="4 5">
    <name type="scientific">Halobiforma nitratireducens JCM 10879</name>
    <dbReference type="NCBI Taxonomy" id="1227454"/>
    <lineage>
        <taxon>Archaea</taxon>
        <taxon>Methanobacteriati</taxon>
        <taxon>Methanobacteriota</taxon>
        <taxon>Stenosarchaea group</taxon>
        <taxon>Halobacteria</taxon>
        <taxon>Halobacteriales</taxon>
        <taxon>Natrialbaceae</taxon>
        <taxon>Halobiforma</taxon>
    </lineage>
</organism>
<dbReference type="Pfam" id="PF18911">
    <property type="entry name" value="PKD_4"/>
    <property type="match status" value="1"/>
</dbReference>
<dbReference type="InterPro" id="IPR036573">
    <property type="entry name" value="CBM_sf_5/12"/>
</dbReference>
<dbReference type="RefSeq" id="WP_006671175.1">
    <property type="nucleotide sequence ID" value="NZ_AOMA01000007.1"/>
</dbReference>
<name>M0MLQ6_9EURY</name>
<evidence type="ECO:0000256" key="1">
    <source>
        <dbReference type="ARBA" id="ARBA00022801"/>
    </source>
</evidence>
<evidence type="ECO:0000313" key="5">
    <source>
        <dbReference type="Proteomes" id="UP000011607"/>
    </source>
</evidence>
<dbReference type="AlphaFoldDB" id="M0MLQ6"/>
<feature type="region of interest" description="Disordered" evidence="2">
    <location>
        <begin position="61"/>
        <end position="114"/>
    </location>
</feature>
<feature type="domain" description="PKD" evidence="3">
    <location>
        <begin position="100"/>
        <end position="185"/>
    </location>
</feature>
<dbReference type="InterPro" id="IPR000601">
    <property type="entry name" value="PKD_dom"/>
</dbReference>
<dbReference type="EMBL" id="AOMA01000007">
    <property type="protein sequence ID" value="EMA46581.1"/>
    <property type="molecule type" value="Genomic_DNA"/>
</dbReference>
<reference evidence="4 5" key="1">
    <citation type="journal article" date="2014" name="PLoS Genet.">
        <title>Phylogenetically driven sequencing of extremely halophilic archaea reveals strategies for static and dynamic osmo-response.</title>
        <authorList>
            <person name="Becker E.A."/>
            <person name="Seitzer P.M."/>
            <person name="Tritt A."/>
            <person name="Larsen D."/>
            <person name="Krusor M."/>
            <person name="Yao A.I."/>
            <person name="Wu D."/>
            <person name="Madern D."/>
            <person name="Eisen J.A."/>
            <person name="Darling A.E."/>
            <person name="Facciotti M.T."/>
        </authorList>
    </citation>
    <scope>NUCLEOTIDE SEQUENCE [LARGE SCALE GENOMIC DNA]</scope>
    <source>
        <strain evidence="4 5">JCM 10879</strain>
    </source>
</reference>
<dbReference type="PROSITE" id="PS50093">
    <property type="entry name" value="PKD"/>
    <property type="match status" value="1"/>
</dbReference>
<keyword evidence="5" id="KW-1185">Reference proteome</keyword>